<dbReference type="Gene3D" id="2.30.29.30">
    <property type="entry name" value="Pleckstrin-homology domain (PH domain)/Phosphotyrosine-binding domain (PTB)"/>
    <property type="match status" value="1"/>
</dbReference>
<dbReference type="EMBL" id="HBGN01024709">
    <property type="protein sequence ID" value="CAD9339471.1"/>
    <property type="molecule type" value="Transcribed_RNA"/>
</dbReference>
<dbReference type="Pfam" id="PF00168">
    <property type="entry name" value="C2"/>
    <property type="match status" value="1"/>
</dbReference>
<dbReference type="SUPFAM" id="SSF51695">
    <property type="entry name" value="PLC-like phosphodiesterases"/>
    <property type="match status" value="1"/>
</dbReference>
<evidence type="ECO:0000256" key="1">
    <source>
        <dbReference type="ARBA" id="ARBA00023224"/>
    </source>
</evidence>
<dbReference type="SUPFAM" id="SSF49562">
    <property type="entry name" value="C2 domain (Calcium/lipid-binding domain, CaLB)"/>
    <property type="match status" value="1"/>
</dbReference>
<dbReference type="PROSITE" id="PS50004">
    <property type="entry name" value="C2"/>
    <property type="match status" value="1"/>
</dbReference>
<evidence type="ECO:0008006" key="7">
    <source>
        <dbReference type="Google" id="ProtNLM"/>
    </source>
</evidence>
<feature type="compositionally biased region" description="Basic and acidic residues" evidence="3">
    <location>
        <begin position="889"/>
        <end position="907"/>
    </location>
</feature>
<dbReference type="InterPro" id="IPR000008">
    <property type="entry name" value="C2_dom"/>
</dbReference>
<dbReference type="GO" id="GO:0004435">
    <property type="term" value="F:phosphatidylinositol-4,5-bisphosphate phospholipase C activity"/>
    <property type="evidence" value="ECO:0007669"/>
    <property type="project" value="InterPro"/>
</dbReference>
<dbReference type="SMART" id="SM00149">
    <property type="entry name" value="PLCYc"/>
    <property type="match status" value="1"/>
</dbReference>
<dbReference type="InterPro" id="IPR011993">
    <property type="entry name" value="PH-like_dom_sf"/>
</dbReference>
<feature type="domain" description="PI-PLC Y-box" evidence="5">
    <location>
        <begin position="1251"/>
        <end position="1366"/>
    </location>
</feature>
<evidence type="ECO:0000259" key="4">
    <source>
        <dbReference type="PROSITE" id="PS50004"/>
    </source>
</evidence>
<dbReference type="PANTHER" id="PTHR10336">
    <property type="entry name" value="PHOSPHOINOSITIDE-SPECIFIC PHOSPHOLIPASE C FAMILY PROTEIN"/>
    <property type="match status" value="1"/>
</dbReference>
<feature type="compositionally biased region" description="Basic and acidic residues" evidence="3">
    <location>
        <begin position="1186"/>
        <end position="1202"/>
    </location>
</feature>
<dbReference type="CDD" id="cd00275">
    <property type="entry name" value="C2_PLC_like"/>
    <property type="match status" value="1"/>
</dbReference>
<dbReference type="SMART" id="SM00239">
    <property type="entry name" value="C2"/>
    <property type="match status" value="1"/>
</dbReference>
<keyword evidence="2" id="KW-0175">Coiled coil</keyword>
<feature type="region of interest" description="Disordered" evidence="3">
    <location>
        <begin position="875"/>
        <end position="911"/>
    </location>
</feature>
<evidence type="ECO:0000256" key="2">
    <source>
        <dbReference type="SAM" id="Coils"/>
    </source>
</evidence>
<evidence type="ECO:0000256" key="3">
    <source>
        <dbReference type="SAM" id="MobiDB-lite"/>
    </source>
</evidence>
<dbReference type="Pfam" id="PF00388">
    <property type="entry name" value="PI-PLC-X"/>
    <property type="match status" value="1"/>
</dbReference>
<dbReference type="InterPro" id="IPR001711">
    <property type="entry name" value="PLipase_C_Pinositol-sp_Y"/>
</dbReference>
<dbReference type="PROSITE" id="PS50008">
    <property type="entry name" value="PIPLC_Y_DOMAIN"/>
    <property type="match status" value="1"/>
</dbReference>
<feature type="region of interest" description="Disordered" evidence="3">
    <location>
        <begin position="955"/>
        <end position="978"/>
    </location>
</feature>
<evidence type="ECO:0000259" key="5">
    <source>
        <dbReference type="PROSITE" id="PS50008"/>
    </source>
</evidence>
<proteinExistence type="predicted"/>
<feature type="compositionally biased region" description="Polar residues" evidence="3">
    <location>
        <begin position="963"/>
        <end position="973"/>
    </location>
</feature>
<dbReference type="Gene3D" id="3.20.20.190">
    <property type="entry name" value="Phosphatidylinositol (PI) phosphodiesterase"/>
    <property type="match status" value="2"/>
</dbReference>
<dbReference type="SMART" id="SM00148">
    <property type="entry name" value="PLCXc"/>
    <property type="match status" value="1"/>
</dbReference>
<feature type="domain" description="C2" evidence="4">
    <location>
        <begin position="1363"/>
        <end position="1503"/>
    </location>
</feature>
<dbReference type="InterPro" id="IPR000909">
    <property type="entry name" value="PLipase_C_PInositol-sp_X_dom"/>
</dbReference>
<dbReference type="InterPro" id="IPR035892">
    <property type="entry name" value="C2_domain_sf"/>
</dbReference>
<protein>
    <recommendedName>
        <fullName evidence="7">Phosphoinositide phospholipase C</fullName>
    </recommendedName>
</protein>
<reference evidence="6" key="1">
    <citation type="submission" date="2021-01" db="EMBL/GenBank/DDBJ databases">
        <authorList>
            <person name="Corre E."/>
            <person name="Pelletier E."/>
            <person name="Niang G."/>
            <person name="Scheremetjew M."/>
            <person name="Finn R."/>
            <person name="Kale V."/>
            <person name="Holt S."/>
            <person name="Cochrane G."/>
            <person name="Meng A."/>
            <person name="Brown T."/>
            <person name="Cohen L."/>
        </authorList>
    </citation>
    <scope>NUCLEOTIDE SEQUENCE</scope>
    <source>
        <strain evidence="6">Pop2</strain>
    </source>
</reference>
<feature type="coiled-coil region" evidence="2">
    <location>
        <begin position="662"/>
        <end position="696"/>
    </location>
</feature>
<dbReference type="Gene3D" id="1.10.238.10">
    <property type="entry name" value="EF-hand"/>
    <property type="match status" value="1"/>
</dbReference>
<accession>A0A7S2EJW8</accession>
<name>A0A7S2EJW8_9STRA</name>
<dbReference type="GO" id="GO:0035556">
    <property type="term" value="P:intracellular signal transduction"/>
    <property type="evidence" value="ECO:0007669"/>
    <property type="project" value="InterPro"/>
</dbReference>
<dbReference type="InterPro" id="IPR017946">
    <property type="entry name" value="PLC-like_Pdiesterase_TIM-brl"/>
</dbReference>
<keyword evidence="1" id="KW-0807">Transducer</keyword>
<dbReference type="Pfam" id="PF00387">
    <property type="entry name" value="PI-PLC-Y"/>
    <property type="match status" value="1"/>
</dbReference>
<dbReference type="PROSITE" id="PS50007">
    <property type="entry name" value="PIPLC_X_DOMAIN"/>
    <property type="match status" value="1"/>
</dbReference>
<dbReference type="InterPro" id="IPR001192">
    <property type="entry name" value="PI-PLC_fam"/>
</dbReference>
<feature type="region of interest" description="Disordered" evidence="3">
    <location>
        <begin position="1182"/>
        <end position="1202"/>
    </location>
</feature>
<sequence length="1525" mass="171168">MSQGREEASRCDSIETFLSYLPSLRLRAADLNKSSWGIEALKVTKNGKLQPRRIALSPNNRTLLVTTTRIQNIRGLVKYAMPQKKDTGARCIDIGSICRIQKGEQTKRFDLARQRPSKTYRTSQLRPSDTDSMEDRFSLSIIYKAHASVSSCRESTTETLDLVVPSQEDFKALCVALDDLTRIYRECQSYIQPDILLIQHHLIHMGMDVDKHSLFLSDFLKICKRLNAGIPNSQATAIFKECSALIGADPDIGITIPQSLGLLEAVRRDALKNIGLEEDSDEPRFRIWNKILGGQSGNISFVSYDGGREECKEMSRESAIMSDNNARNTMSAVDFLSFLHFSQKQTDVSLEEVRTLFSSLNSQAEFVDGSGIESVGSVGGSREFITRETFARYLLSDANELFDPQKEEEMGFTYMDSPLSHYWINTSHDTYLANTGTNPVTPGEVGTFQTDLQMYTAALYRGCRCLDLDVWDGTNEEKEPVVRYGLSTSDAADKNDVKSPSKRVVGDSGSSLLFSDILRCVNSFLQSEPDSYPIILSIENHCMLQQQEKMASHLRSILGDVLYDFDECQLQDSFLASPENLRGKVIIKSKRPLHIKKGCVVVNDDFDDENDFYPDKHSSNALHEEENEFLEDIPTNVIGFNSLGYILSESSHVAGITPDELLSRAEKEFTDARKEASDVESQAFELQILANQAEERAKLMLENIGLTVQELEKKVGDYDGSQQNIPEVQFVESEDKVSSRVIRIVDNTDQGLEVQDFFADTVDRARSNYNAVSEEAALANKDAIHATSRLEEKSKALSDAERILENVTKRHADVKHSSVRALSMARSNREHANTDKERVRIVEDLLQKRREEKSTAETVLVTAVTEAKISEQRALEAEERMASAQAAADEDRARADEETRREDRLENEAASQLRKLKELTQSTKAAKERMELTAALLEKIDRQILKLEHSIECNDKSKEVSSHNDNSAGSGRSLQKLHAKHKMKVDERTFYSQKLKAASEENVMAEMSRQKAQNTFDETARKVQQQAHIAALARRKADQTSRAVDQLAENAEEEREASDLRQNAAKRAEEGLHRSEGNYTSVKAQLVEAVRAANEAAELAQNSRHTAEKLAKDVILLEDTKKYEEEIKIREEEKSTALKIYQEAMSKKAIIDAELADAQRLLDTSIEVLYKAEREAAAQVRRHNAERRSEQDTLEAHHHAVDTRRKAETALAEANTAVAKAADKAAAVSHAQLFREKTTRINVVSTELARITLLHSIKFRNLERSIALPSSYMHSISEGKLLQIAKSGKEDWNSWVQFNKTHLSRIFPSKYASRPSSNNHNPILPWAMGCQMVSMNFHAFDEHLFLNDGRFRENGSCGYVRKPDALIRCGVGSPQDEIALPRKWTIEVLSGYCLPRPERRAAKKVGVKRETISPRVRLSLYDGDLNAVSLPTVHETHAVQGNGLNPVWKENAGETFIVFSPAVAILLITVLDSASTESDDFVAAAAVPISCLREGYRRVSLFDASHTRNGAYRFASLLVKVNREY</sequence>
<evidence type="ECO:0000313" key="6">
    <source>
        <dbReference type="EMBL" id="CAD9339471.1"/>
    </source>
</evidence>
<dbReference type="Gene3D" id="2.60.40.150">
    <property type="entry name" value="C2 domain"/>
    <property type="match status" value="1"/>
</dbReference>
<gene>
    <name evidence="6" type="ORF">DBRI1063_LOCUS15805</name>
</gene>
<feature type="region of interest" description="Disordered" evidence="3">
    <location>
        <begin position="1033"/>
        <end position="1077"/>
    </location>
</feature>
<organism evidence="6">
    <name type="scientific">Ditylum brightwellii</name>
    <dbReference type="NCBI Taxonomy" id="49249"/>
    <lineage>
        <taxon>Eukaryota</taxon>
        <taxon>Sar</taxon>
        <taxon>Stramenopiles</taxon>
        <taxon>Ochrophyta</taxon>
        <taxon>Bacillariophyta</taxon>
        <taxon>Mediophyceae</taxon>
        <taxon>Lithodesmiophycidae</taxon>
        <taxon>Lithodesmiales</taxon>
        <taxon>Lithodesmiaceae</taxon>
        <taxon>Ditylum</taxon>
    </lineage>
</organism>
<dbReference type="GO" id="GO:0006629">
    <property type="term" value="P:lipid metabolic process"/>
    <property type="evidence" value="ECO:0007669"/>
    <property type="project" value="InterPro"/>
</dbReference>
<feature type="coiled-coil region" evidence="2">
    <location>
        <begin position="762"/>
        <end position="810"/>
    </location>
</feature>
<feature type="compositionally biased region" description="Basic and acidic residues" evidence="3">
    <location>
        <begin position="1066"/>
        <end position="1076"/>
    </location>
</feature>